<comment type="cofactor">
    <cofactor evidence="1 10">
        <name>Zn(2+)</name>
        <dbReference type="ChEBI" id="CHEBI:29105"/>
    </cofactor>
</comment>
<dbReference type="SUPFAM" id="SSF53187">
    <property type="entry name" value="Zn-dependent exopeptidases"/>
    <property type="match status" value="1"/>
</dbReference>
<dbReference type="Gene3D" id="3.40.630.10">
    <property type="entry name" value="Zn peptidases"/>
    <property type="match status" value="1"/>
</dbReference>
<evidence type="ECO:0000256" key="5">
    <source>
        <dbReference type="ARBA" id="ARBA00022723"/>
    </source>
</evidence>
<gene>
    <name evidence="11" type="ORF">OZSIB_2924</name>
</gene>
<dbReference type="EC" id="3.4.11.-" evidence="10"/>
<dbReference type="GO" id="GO:0008270">
    <property type="term" value="F:zinc ion binding"/>
    <property type="evidence" value="ECO:0007669"/>
    <property type="project" value="InterPro"/>
</dbReference>
<keyword evidence="3 9" id="KW-0031">Aminopeptidase</keyword>
<evidence type="ECO:0000256" key="10">
    <source>
        <dbReference type="RuleBase" id="RU004387"/>
    </source>
</evidence>
<accession>A0A367ZTD9</accession>
<keyword evidence="8 9" id="KW-0482">Metalloprotease</keyword>
<dbReference type="PANTHER" id="PTHR28570">
    <property type="entry name" value="ASPARTYL AMINOPEPTIDASE"/>
    <property type="match status" value="1"/>
</dbReference>
<dbReference type="EMBL" id="QOQW01000005">
    <property type="protein sequence ID" value="RCK80611.1"/>
    <property type="molecule type" value="Genomic_DNA"/>
</dbReference>
<evidence type="ECO:0000256" key="4">
    <source>
        <dbReference type="ARBA" id="ARBA00022670"/>
    </source>
</evidence>
<dbReference type="GO" id="GO:0008237">
    <property type="term" value="F:metallopeptidase activity"/>
    <property type="evidence" value="ECO:0007669"/>
    <property type="project" value="UniProtKB-KW"/>
</dbReference>
<evidence type="ECO:0000256" key="9">
    <source>
        <dbReference type="RuleBase" id="RU004386"/>
    </source>
</evidence>
<dbReference type="NCBIfam" id="NF002600">
    <property type="entry name" value="PRK02256.1"/>
    <property type="match status" value="1"/>
</dbReference>
<comment type="caution">
    <text evidence="11">The sequence shown here is derived from an EMBL/GenBank/DDBJ whole genome shotgun (WGS) entry which is preliminary data.</text>
</comment>
<comment type="similarity">
    <text evidence="2 9">Belongs to the peptidase M18 family.</text>
</comment>
<dbReference type="InterPro" id="IPR001948">
    <property type="entry name" value="Peptidase_M18"/>
</dbReference>
<dbReference type="Proteomes" id="UP000252355">
    <property type="component" value="Unassembled WGS sequence"/>
</dbReference>
<evidence type="ECO:0000256" key="2">
    <source>
        <dbReference type="ARBA" id="ARBA00008290"/>
    </source>
</evidence>
<dbReference type="Gene3D" id="2.30.250.10">
    <property type="entry name" value="Aminopeptidase i, Domain 2"/>
    <property type="match status" value="1"/>
</dbReference>
<evidence type="ECO:0000256" key="7">
    <source>
        <dbReference type="ARBA" id="ARBA00022833"/>
    </source>
</evidence>
<keyword evidence="6 9" id="KW-0378">Hydrolase</keyword>
<evidence type="ECO:0000256" key="3">
    <source>
        <dbReference type="ARBA" id="ARBA00022438"/>
    </source>
</evidence>
<dbReference type="PANTHER" id="PTHR28570:SF2">
    <property type="entry name" value="M18 FAMILY AMINOPEPTIDASE 1-RELATED"/>
    <property type="match status" value="1"/>
</dbReference>
<dbReference type="GO" id="GO:0006508">
    <property type="term" value="P:proteolysis"/>
    <property type="evidence" value="ECO:0007669"/>
    <property type="project" value="UniProtKB-KW"/>
</dbReference>
<evidence type="ECO:0000313" key="11">
    <source>
        <dbReference type="EMBL" id="RCK80611.1"/>
    </source>
</evidence>
<dbReference type="GO" id="GO:0005737">
    <property type="term" value="C:cytoplasm"/>
    <property type="evidence" value="ECO:0007669"/>
    <property type="project" value="UniProtKB-ARBA"/>
</dbReference>
<name>A0A367ZTD9_9BACT</name>
<keyword evidence="5 9" id="KW-0479">Metal-binding</keyword>
<evidence type="ECO:0000256" key="6">
    <source>
        <dbReference type="ARBA" id="ARBA00022801"/>
    </source>
</evidence>
<dbReference type="PRINTS" id="PR00932">
    <property type="entry name" value="AMINO1PTASE"/>
</dbReference>
<dbReference type="InterPro" id="IPR023358">
    <property type="entry name" value="Peptidase_M18_dom2"/>
</dbReference>
<proteinExistence type="inferred from homology"/>
<dbReference type="AlphaFoldDB" id="A0A367ZTD9"/>
<evidence type="ECO:0000313" key="12">
    <source>
        <dbReference type="Proteomes" id="UP000252355"/>
    </source>
</evidence>
<organism evidence="11 12">
    <name type="scientific">Candidatus Ozemobacter sibiricus</name>
    <dbReference type="NCBI Taxonomy" id="2268124"/>
    <lineage>
        <taxon>Bacteria</taxon>
        <taxon>Candidatus Ozemobacteria</taxon>
        <taxon>Candidatus Ozemobacterales</taxon>
        <taxon>Candidatus Ozemobacteraceae</taxon>
        <taxon>Candidatus Ozemobacter</taxon>
    </lineage>
</organism>
<reference evidence="11 12" key="1">
    <citation type="submission" date="2018-05" db="EMBL/GenBank/DDBJ databases">
        <title>A metagenomic window into the 2 km-deep terrestrial subsurface aquifer revealed taxonomically and functionally diverse microbial community comprising novel uncultured bacterial lineages.</title>
        <authorList>
            <person name="Kadnikov V.V."/>
            <person name="Mardanov A.V."/>
            <person name="Beletsky A.V."/>
            <person name="Banks D."/>
            <person name="Pimenov N.V."/>
            <person name="Frank Y.A."/>
            <person name="Karnachuk O.V."/>
            <person name="Ravin N.V."/>
        </authorList>
    </citation>
    <scope>NUCLEOTIDE SEQUENCE [LARGE SCALE GENOMIC DNA]</scope>
    <source>
        <strain evidence="11">BY5</strain>
    </source>
</reference>
<evidence type="ECO:0000256" key="8">
    <source>
        <dbReference type="ARBA" id="ARBA00023049"/>
    </source>
</evidence>
<protein>
    <recommendedName>
        <fullName evidence="10">M18 family aminopeptidase</fullName>
        <ecNumber evidence="10">3.4.11.-</ecNumber>
    </recommendedName>
</protein>
<keyword evidence="4 9" id="KW-0645">Protease</keyword>
<keyword evidence="7 9" id="KW-0862">Zinc</keyword>
<dbReference type="Pfam" id="PF02127">
    <property type="entry name" value="Peptidase_M18"/>
    <property type="match status" value="1"/>
</dbReference>
<evidence type="ECO:0000256" key="1">
    <source>
        <dbReference type="ARBA" id="ARBA00001947"/>
    </source>
</evidence>
<dbReference type="SUPFAM" id="SSF101821">
    <property type="entry name" value="Aminopeptidase/glucanase lid domain"/>
    <property type="match status" value="1"/>
</dbReference>
<sequence>MERKKKAAPAGKESPILGYKKVNGWEALPPKDEKIMEEQARRYLAFLGTCKTERETLAWLEQDARRAGFQPLAEMKAGSRLKPGARVLFLNKNRAMGLAIIGRRPITDGLHVVAAHHDVPHLDLKALPLYEKYGLALLKTHYYGGVKKFQWAALPLALHGFVITKAGQTVSFAIGEQPDEPVFSITDLPPHLSYKVQNDRKATEVLKGEELNILVGNRPRPPAKGEAAKDAKGEEKVKGAVLDYLHKTWGLVEEDLAWAEISAVPAFPPREIGFQRELIGGFGHDDRACVMAAWEAIREVKVPEHTAAVLLFDKEEIGSAGASGAQSMMIADFFTSLIERTAGAASYGTLRQTMTNSYVLSGDTNAPIDPTFDAAWDATNSGYLGNGVWICKFTGSAGKVGSSEADVEFIARIRDLLIDEKIPYQFGEMGKVDEGGGGTVAKFLAQQNMHVLDVALPVLSLHSPFEILAKVDYHYTIRAYRAFLAKGL</sequence>
<dbReference type="GO" id="GO:0004177">
    <property type="term" value="F:aminopeptidase activity"/>
    <property type="evidence" value="ECO:0007669"/>
    <property type="project" value="UniProtKB-KW"/>
</dbReference>